<dbReference type="AlphaFoldDB" id="A0A9W6SZ30"/>
<name>A0A9W6SZ30_CANBO</name>
<evidence type="ECO:0000256" key="1">
    <source>
        <dbReference type="ARBA" id="ARBA00008175"/>
    </source>
</evidence>
<evidence type="ECO:0000256" key="2">
    <source>
        <dbReference type="ARBA" id="ARBA00022737"/>
    </source>
</evidence>
<proteinExistence type="inferred from homology"/>
<dbReference type="EMBL" id="BSXN01000583">
    <property type="protein sequence ID" value="GME69122.1"/>
    <property type="molecule type" value="Genomic_DNA"/>
</dbReference>
<dbReference type="InterPro" id="IPR011990">
    <property type="entry name" value="TPR-like_helical_dom_sf"/>
</dbReference>
<dbReference type="PANTHER" id="PTHR45831:SF2">
    <property type="entry name" value="LD24721P"/>
    <property type="match status" value="1"/>
</dbReference>
<dbReference type="Gene3D" id="1.20.5.420">
    <property type="entry name" value="Immunoglobulin FC, subunit C"/>
    <property type="match status" value="1"/>
</dbReference>
<dbReference type="SMART" id="SM00028">
    <property type="entry name" value="TPR"/>
    <property type="match status" value="3"/>
</dbReference>
<dbReference type="GO" id="GO:0060090">
    <property type="term" value="F:molecular adaptor activity"/>
    <property type="evidence" value="ECO:0007669"/>
    <property type="project" value="TreeGrafter"/>
</dbReference>
<dbReference type="Proteomes" id="UP001165120">
    <property type="component" value="Unassembled WGS sequence"/>
</dbReference>
<evidence type="ECO:0000256" key="5">
    <source>
        <dbReference type="SAM" id="MobiDB-lite"/>
    </source>
</evidence>
<feature type="repeat" description="TPR" evidence="4">
    <location>
        <begin position="171"/>
        <end position="204"/>
    </location>
</feature>
<dbReference type="Pfam" id="PF07719">
    <property type="entry name" value="TPR_2"/>
    <property type="match status" value="1"/>
</dbReference>
<dbReference type="GO" id="GO:0016020">
    <property type="term" value="C:membrane"/>
    <property type="evidence" value="ECO:0007669"/>
    <property type="project" value="TreeGrafter"/>
</dbReference>
<dbReference type="PANTHER" id="PTHR45831">
    <property type="entry name" value="LD24721P"/>
    <property type="match status" value="1"/>
</dbReference>
<evidence type="ECO:0000259" key="6">
    <source>
        <dbReference type="Pfam" id="PF16546"/>
    </source>
</evidence>
<dbReference type="InterPro" id="IPR019734">
    <property type="entry name" value="TPR_rpt"/>
</dbReference>
<dbReference type="InterPro" id="IPR047150">
    <property type="entry name" value="SGT"/>
</dbReference>
<evidence type="ECO:0000313" key="7">
    <source>
        <dbReference type="EMBL" id="GME69122.1"/>
    </source>
</evidence>
<protein>
    <submittedName>
        <fullName evidence="7">Unnamed protein product</fullName>
    </submittedName>
</protein>
<reference evidence="7" key="1">
    <citation type="submission" date="2023-04" db="EMBL/GenBank/DDBJ databases">
        <title>Candida boidinii NBRC 10035.</title>
        <authorList>
            <person name="Ichikawa N."/>
            <person name="Sato H."/>
            <person name="Tonouchi N."/>
        </authorList>
    </citation>
    <scope>NUCLEOTIDE SEQUENCE</scope>
    <source>
        <strain evidence="7">NBRC 10035</strain>
    </source>
</reference>
<keyword evidence="3 4" id="KW-0802">TPR repeat</keyword>
<feature type="region of interest" description="Disordered" evidence="5">
    <location>
        <begin position="224"/>
        <end position="253"/>
    </location>
</feature>
<gene>
    <name evidence="7" type="ORF">Cboi02_000209100</name>
</gene>
<dbReference type="InterPro" id="IPR013105">
    <property type="entry name" value="TPR_2"/>
</dbReference>
<keyword evidence="8" id="KW-1185">Reference proteome</keyword>
<keyword evidence="2" id="KW-0677">Repeat</keyword>
<dbReference type="Gene3D" id="1.25.40.10">
    <property type="entry name" value="Tetratricopeptide repeat domain"/>
    <property type="match status" value="1"/>
</dbReference>
<dbReference type="Pfam" id="PF16546">
    <property type="entry name" value="SGTA_dimer"/>
    <property type="match status" value="1"/>
</dbReference>
<sequence>MSENNQGIAALIVDFLQSKITKSEIPDDSRESIEFAIESINEAFSLEDVSSIIKTNFNNKSLVELIKLGSAASTEESTNQTASDSKEIPVHIDQVDADIKEKAEAFKLEGNRAMARKDYDEAISKYTEALNLIPNHAVFLSNRAAAYSSIKKHEEAIRDADAAIESDKTYAKAYSRKGLALYALGDAEGAMKAYGEGLKVEGSSPSDAMKRGFETAKKRVADKIASSLSNDSTAKETESEASSTENNGLPDLSSLASMLGGGAGGAGGAGGLGGLAGLMNNPQLMQAAQGMMQNPDAMNNILNNPQLRQMAQGLGENANLEDLMNNPMLRNLANQFMGGQNRG</sequence>
<comment type="similarity">
    <text evidence="1">Belongs to the SGT family.</text>
</comment>
<dbReference type="FunFam" id="1.25.40.10:FF:000207">
    <property type="entry name" value="Small glutamine-rich tetratricopeptide repeat-containing protein"/>
    <property type="match status" value="1"/>
</dbReference>
<feature type="domain" description="SGTA homodimerisation" evidence="6">
    <location>
        <begin position="4"/>
        <end position="66"/>
    </location>
</feature>
<dbReference type="InterPro" id="IPR032374">
    <property type="entry name" value="SGTA_dimer"/>
</dbReference>
<dbReference type="GO" id="GO:0072380">
    <property type="term" value="C:TRC complex"/>
    <property type="evidence" value="ECO:0007669"/>
    <property type="project" value="TreeGrafter"/>
</dbReference>
<evidence type="ECO:0000256" key="3">
    <source>
        <dbReference type="ARBA" id="ARBA00022803"/>
    </source>
</evidence>
<dbReference type="SUPFAM" id="SSF48452">
    <property type="entry name" value="TPR-like"/>
    <property type="match status" value="1"/>
</dbReference>
<dbReference type="GO" id="GO:0006620">
    <property type="term" value="P:post-translational protein targeting to endoplasmic reticulum membrane"/>
    <property type="evidence" value="ECO:0007669"/>
    <property type="project" value="TreeGrafter"/>
</dbReference>
<evidence type="ECO:0000256" key="4">
    <source>
        <dbReference type="PROSITE-ProRule" id="PRU00339"/>
    </source>
</evidence>
<dbReference type="PROSITE" id="PS50005">
    <property type="entry name" value="TPR"/>
    <property type="match status" value="2"/>
</dbReference>
<accession>A0A9W6SZ30</accession>
<feature type="repeat" description="TPR" evidence="4">
    <location>
        <begin position="103"/>
        <end position="136"/>
    </location>
</feature>
<organism evidence="7 8">
    <name type="scientific">Candida boidinii</name>
    <name type="common">Yeast</name>
    <dbReference type="NCBI Taxonomy" id="5477"/>
    <lineage>
        <taxon>Eukaryota</taxon>
        <taxon>Fungi</taxon>
        <taxon>Dikarya</taxon>
        <taxon>Ascomycota</taxon>
        <taxon>Saccharomycotina</taxon>
        <taxon>Pichiomycetes</taxon>
        <taxon>Pichiales</taxon>
        <taxon>Pichiaceae</taxon>
        <taxon>Ogataea</taxon>
        <taxon>Ogataea/Candida clade</taxon>
    </lineage>
</organism>
<comment type="caution">
    <text evidence="7">The sequence shown here is derived from an EMBL/GenBank/DDBJ whole genome shotgun (WGS) entry which is preliminary data.</text>
</comment>
<evidence type="ECO:0000313" key="8">
    <source>
        <dbReference type="Proteomes" id="UP001165120"/>
    </source>
</evidence>